<dbReference type="PANTHER" id="PTHR11695:SF294">
    <property type="entry name" value="RETICULON-4-INTERACTING PROTEIN 1, MITOCHONDRIAL"/>
    <property type="match status" value="1"/>
</dbReference>
<gene>
    <name evidence="2" type="ORF">AMS68_005112</name>
</gene>
<dbReference type="InterPro" id="IPR011032">
    <property type="entry name" value="GroES-like_sf"/>
</dbReference>
<dbReference type="InterPro" id="IPR020843">
    <property type="entry name" value="ER"/>
</dbReference>
<reference evidence="2 3" key="1">
    <citation type="journal article" date="2016" name="Sci. Rep.">
        <title>Peltaster fructicola genome reveals evolution from an invasive phytopathogen to an ectophytic parasite.</title>
        <authorList>
            <person name="Xu C."/>
            <person name="Chen H."/>
            <person name="Gleason M.L."/>
            <person name="Xu J.R."/>
            <person name="Liu H."/>
            <person name="Zhang R."/>
            <person name="Sun G."/>
        </authorList>
    </citation>
    <scope>NUCLEOTIDE SEQUENCE [LARGE SCALE GENOMIC DNA]</scope>
    <source>
        <strain evidence="2 3">LNHT1506</strain>
    </source>
</reference>
<evidence type="ECO:0000259" key="1">
    <source>
        <dbReference type="SMART" id="SM00829"/>
    </source>
</evidence>
<dbReference type="InterPro" id="IPR036291">
    <property type="entry name" value="NAD(P)-bd_dom_sf"/>
</dbReference>
<sequence>MHSEQIEATTKKAWAYSSVNGGVEKNLKLIDRHIPTWVSKPLKGKYAIEVLASSLNPVDYKLPISPIESRIARIPKPASPGLDFCGRIVAQPERVVFGRLPWPVQYGTLGPYVLATENDFVDLPEKISVEVGAAVPIAALTAYQSIVPFVQPGQRVVIVGGSGGVGTFGIQIAKLMGAYVVAVCSGRNEELCRQLGADQTVDYTKTDIVDSLANMTAFDLIVDNVGNDPTLHRRSQAFLNPTARFVLVSAMLTTAQGVLSMLESLCRPAWLGGPIHRYKIVLCQSNKAQLQQIARWIADGSVKVIIDQVFSFDEAPQAMGRLMAGRARGKIVVKGPASL</sequence>
<dbReference type="Gene3D" id="3.40.50.720">
    <property type="entry name" value="NAD(P)-binding Rossmann-like Domain"/>
    <property type="match status" value="1"/>
</dbReference>
<dbReference type="GO" id="GO:0005739">
    <property type="term" value="C:mitochondrion"/>
    <property type="evidence" value="ECO:0007669"/>
    <property type="project" value="TreeGrafter"/>
</dbReference>
<dbReference type="Pfam" id="PF13602">
    <property type="entry name" value="ADH_zinc_N_2"/>
    <property type="match status" value="1"/>
</dbReference>
<dbReference type="Proteomes" id="UP000503462">
    <property type="component" value="Chromosome 3"/>
</dbReference>
<dbReference type="SUPFAM" id="SSF50129">
    <property type="entry name" value="GroES-like"/>
    <property type="match status" value="1"/>
</dbReference>
<evidence type="ECO:0000313" key="2">
    <source>
        <dbReference type="EMBL" id="QIW99594.1"/>
    </source>
</evidence>
<dbReference type="Gene3D" id="3.90.180.10">
    <property type="entry name" value="Medium-chain alcohol dehydrogenases, catalytic domain"/>
    <property type="match status" value="1"/>
</dbReference>
<name>A0A6H0XY61_9PEZI</name>
<dbReference type="EMBL" id="CP051141">
    <property type="protein sequence ID" value="QIW99594.1"/>
    <property type="molecule type" value="Genomic_DNA"/>
</dbReference>
<evidence type="ECO:0000313" key="3">
    <source>
        <dbReference type="Proteomes" id="UP000503462"/>
    </source>
</evidence>
<organism evidence="2 3">
    <name type="scientific">Peltaster fructicola</name>
    <dbReference type="NCBI Taxonomy" id="286661"/>
    <lineage>
        <taxon>Eukaryota</taxon>
        <taxon>Fungi</taxon>
        <taxon>Dikarya</taxon>
        <taxon>Ascomycota</taxon>
        <taxon>Pezizomycotina</taxon>
        <taxon>Dothideomycetes</taxon>
        <taxon>Dothideomycetes incertae sedis</taxon>
        <taxon>Peltaster</taxon>
    </lineage>
</organism>
<dbReference type="InterPro" id="IPR050700">
    <property type="entry name" value="YIM1/Zinc_Alcohol_DH_Fams"/>
</dbReference>
<protein>
    <recommendedName>
        <fullName evidence="1">Enoyl reductase (ER) domain-containing protein</fullName>
    </recommendedName>
</protein>
<accession>A0A6H0XY61</accession>
<dbReference type="SMART" id="SM00829">
    <property type="entry name" value="PKS_ER"/>
    <property type="match status" value="1"/>
</dbReference>
<dbReference type="CDD" id="cd08267">
    <property type="entry name" value="MDR1"/>
    <property type="match status" value="1"/>
</dbReference>
<feature type="domain" description="Enoyl reductase (ER)" evidence="1">
    <location>
        <begin position="22"/>
        <end position="333"/>
    </location>
</feature>
<proteinExistence type="predicted"/>
<dbReference type="GO" id="GO:0016491">
    <property type="term" value="F:oxidoreductase activity"/>
    <property type="evidence" value="ECO:0007669"/>
    <property type="project" value="InterPro"/>
</dbReference>
<dbReference type="SUPFAM" id="SSF51735">
    <property type="entry name" value="NAD(P)-binding Rossmann-fold domains"/>
    <property type="match status" value="1"/>
</dbReference>
<dbReference type="PANTHER" id="PTHR11695">
    <property type="entry name" value="ALCOHOL DEHYDROGENASE RELATED"/>
    <property type="match status" value="1"/>
</dbReference>
<dbReference type="OrthoDB" id="201656at2759"/>
<dbReference type="AlphaFoldDB" id="A0A6H0XY61"/>
<keyword evidence="3" id="KW-1185">Reference proteome</keyword>